<dbReference type="EMBL" id="GL379792">
    <property type="protein sequence ID" value="EGT54323.1"/>
    <property type="molecule type" value="Genomic_DNA"/>
</dbReference>
<dbReference type="Pfam" id="PF04435">
    <property type="entry name" value="SPK"/>
    <property type="match status" value="2"/>
</dbReference>
<feature type="region of interest" description="Disordered" evidence="1">
    <location>
        <begin position="60"/>
        <end position="81"/>
    </location>
</feature>
<evidence type="ECO:0000313" key="4">
    <source>
        <dbReference type="Proteomes" id="UP000008068"/>
    </source>
</evidence>
<gene>
    <name evidence="3" type="ORF">CAEBREN_12207</name>
</gene>
<evidence type="ECO:0000313" key="3">
    <source>
        <dbReference type="EMBL" id="EGT54323.1"/>
    </source>
</evidence>
<dbReference type="OrthoDB" id="5808641at2759"/>
<feature type="domain" description="SPK" evidence="2">
    <location>
        <begin position="197"/>
        <end position="307"/>
    </location>
</feature>
<dbReference type="InterPro" id="IPR053315">
    <property type="entry name" value="Peptidase_C14A"/>
</dbReference>
<dbReference type="SMART" id="SM00583">
    <property type="entry name" value="SPK"/>
    <property type="match status" value="2"/>
</dbReference>
<dbReference type="Proteomes" id="UP000008068">
    <property type="component" value="Unassembled WGS sequence"/>
</dbReference>
<dbReference type="PANTHER" id="PTHR23362">
    <property type="entry name" value="L-PLASTIN-RELATED"/>
    <property type="match status" value="1"/>
</dbReference>
<name>G0MFW7_CAEBE</name>
<keyword evidence="4" id="KW-1185">Reference proteome</keyword>
<feature type="domain" description="SPK" evidence="2">
    <location>
        <begin position="351"/>
        <end position="461"/>
    </location>
</feature>
<accession>G0MFW7</accession>
<dbReference type="AlphaFoldDB" id="G0MFW7"/>
<dbReference type="InterPro" id="IPR006570">
    <property type="entry name" value="SPK_dom"/>
</dbReference>
<dbReference type="InParanoid" id="G0MFW7"/>
<organism evidence="4">
    <name type="scientific">Caenorhabditis brenneri</name>
    <name type="common">Nematode worm</name>
    <dbReference type="NCBI Taxonomy" id="135651"/>
    <lineage>
        <taxon>Eukaryota</taxon>
        <taxon>Metazoa</taxon>
        <taxon>Ecdysozoa</taxon>
        <taxon>Nematoda</taxon>
        <taxon>Chromadorea</taxon>
        <taxon>Rhabditida</taxon>
        <taxon>Rhabditina</taxon>
        <taxon>Rhabditomorpha</taxon>
        <taxon>Rhabditoidea</taxon>
        <taxon>Rhabditidae</taxon>
        <taxon>Peloderinae</taxon>
        <taxon>Caenorhabditis</taxon>
    </lineage>
</organism>
<evidence type="ECO:0000259" key="2">
    <source>
        <dbReference type="SMART" id="SM00583"/>
    </source>
</evidence>
<proteinExistence type="predicted"/>
<evidence type="ECO:0000256" key="1">
    <source>
        <dbReference type="SAM" id="MobiDB-lite"/>
    </source>
</evidence>
<protein>
    <recommendedName>
        <fullName evidence="2">SPK domain-containing protein</fullName>
    </recommendedName>
</protein>
<dbReference type="PANTHER" id="PTHR23362:SF8">
    <property type="entry name" value="SPK DOMAIN-CONTAINING PROTEIN"/>
    <property type="match status" value="1"/>
</dbReference>
<reference evidence="4" key="1">
    <citation type="submission" date="2011-07" db="EMBL/GenBank/DDBJ databases">
        <authorList>
            <consortium name="Caenorhabditis brenneri Sequencing and Analysis Consortium"/>
            <person name="Wilson R.K."/>
        </authorList>
    </citation>
    <scope>NUCLEOTIDE SEQUENCE [LARGE SCALE GENOMIC DNA]</scope>
    <source>
        <strain evidence="4">PB2801</strain>
    </source>
</reference>
<dbReference type="HOGENOM" id="CLU_575184_0_0_1"/>
<sequence>MKRITKFVSNNSRLTLFGAHSSSAKLRQNGMDDYDTNYSIDDQVKLESFRGSIQENLNEFEEDEDVQQIPKPPQAHDEHNQTEEVPIKIEVEEPIEVKPETSHNSKIKFFEAMQSLILCLDTPSLFWIQSKIYQKIQEIEGPDEVMLNDELVLTIDLLIARMTNHSVVNLSNNVESVNLSNFEMAPSTSNRWITDPEYFDLLNYLIERAENVKSPMNIQSLAREFKTTSAAVQSVSCLVHRIEALRTWIQSSEHIDKNTKVKLMFALRASVYLNFLGELRKNAFVEVNDEKQITHYKANDGSLELGGDQSQSAKNRTAQVETKRSYRSLIIDYFENKKNADTSPKTEKQSEMWNLIELITEKCENVNTPLSITRLAKDFIQRFGVSVHLLTIHKRIKVYCREIQTMEFLDTHSKIRQLFGLSATLDSDYIEKLRKVAFVKVDLKNRIIEYISNDGSLTLRGSHWGFGKNNGPGNT</sequence>